<dbReference type="SUPFAM" id="SSF81606">
    <property type="entry name" value="PP2C-like"/>
    <property type="match status" value="1"/>
</dbReference>
<dbReference type="GO" id="GO:0004722">
    <property type="term" value="F:protein serine/threonine phosphatase activity"/>
    <property type="evidence" value="ECO:0007669"/>
    <property type="project" value="InterPro"/>
</dbReference>
<feature type="region of interest" description="Disordered" evidence="1">
    <location>
        <begin position="394"/>
        <end position="457"/>
    </location>
</feature>
<dbReference type="EMBL" id="RHPJ01000002">
    <property type="protein sequence ID" value="TGO05063.1"/>
    <property type="molecule type" value="Genomic_DNA"/>
</dbReference>
<feature type="compositionally biased region" description="Pro residues" evidence="1">
    <location>
        <begin position="448"/>
        <end position="457"/>
    </location>
</feature>
<dbReference type="SMART" id="SM00331">
    <property type="entry name" value="PP2C_SIG"/>
    <property type="match status" value="1"/>
</dbReference>
<dbReference type="InterPro" id="IPR001932">
    <property type="entry name" value="PPM-type_phosphatase-like_dom"/>
</dbReference>
<dbReference type="CDD" id="cd00143">
    <property type="entry name" value="PP2Cc"/>
    <property type="match status" value="1"/>
</dbReference>
<accession>A0A4Z1E3M0</accession>
<dbReference type="SMART" id="SM00332">
    <property type="entry name" value="PP2Cc"/>
    <property type="match status" value="1"/>
</dbReference>
<dbReference type="InterPro" id="IPR015655">
    <property type="entry name" value="PP2C"/>
</dbReference>
<keyword evidence="2" id="KW-0472">Membrane</keyword>
<dbReference type="Pfam" id="PF13672">
    <property type="entry name" value="PP2C_2"/>
    <property type="match status" value="1"/>
</dbReference>
<dbReference type="OrthoDB" id="9801841at2"/>
<feature type="region of interest" description="Disordered" evidence="1">
    <location>
        <begin position="247"/>
        <end position="272"/>
    </location>
</feature>
<dbReference type="RefSeq" id="WP_135849123.1">
    <property type="nucleotide sequence ID" value="NZ_RHPJ01000002.1"/>
</dbReference>
<feature type="region of interest" description="Disordered" evidence="1">
    <location>
        <begin position="286"/>
        <end position="312"/>
    </location>
</feature>
<comment type="caution">
    <text evidence="4">The sequence shown here is derived from an EMBL/GenBank/DDBJ whole genome shotgun (WGS) entry which is preliminary data.</text>
</comment>
<feature type="compositionally biased region" description="Low complexity" evidence="1">
    <location>
        <begin position="433"/>
        <end position="447"/>
    </location>
</feature>
<evidence type="ECO:0000313" key="4">
    <source>
        <dbReference type="EMBL" id="TGO05063.1"/>
    </source>
</evidence>
<dbReference type="PANTHER" id="PTHR13832:SF827">
    <property type="entry name" value="PROTEIN PHOSPHATASE 1L"/>
    <property type="match status" value="1"/>
</dbReference>
<gene>
    <name evidence="4" type="ORF">SERN_1067</name>
</gene>
<name>A0A4Z1E3M0_9MICO</name>
<dbReference type="AlphaFoldDB" id="A0A4Z1E3M0"/>
<evidence type="ECO:0000313" key="5">
    <source>
        <dbReference type="Proteomes" id="UP000297318"/>
    </source>
</evidence>
<dbReference type="PROSITE" id="PS51746">
    <property type="entry name" value="PPM_2"/>
    <property type="match status" value="1"/>
</dbReference>
<feature type="compositionally biased region" description="Acidic residues" evidence="1">
    <location>
        <begin position="292"/>
        <end position="305"/>
    </location>
</feature>
<dbReference type="PANTHER" id="PTHR13832">
    <property type="entry name" value="PROTEIN PHOSPHATASE 2C"/>
    <property type="match status" value="1"/>
</dbReference>
<feature type="domain" description="PPM-type phosphatase" evidence="3">
    <location>
        <begin position="6"/>
        <end position="238"/>
    </location>
</feature>
<organism evidence="4 5">
    <name type="scientific">Serinibacter arcticus</name>
    <dbReference type="NCBI Taxonomy" id="1655435"/>
    <lineage>
        <taxon>Bacteria</taxon>
        <taxon>Bacillati</taxon>
        <taxon>Actinomycetota</taxon>
        <taxon>Actinomycetes</taxon>
        <taxon>Micrococcales</taxon>
        <taxon>Beutenbergiaceae</taxon>
        <taxon>Serinibacter</taxon>
    </lineage>
</organism>
<reference evidence="4 5" key="1">
    <citation type="submission" date="2018-11" db="EMBL/GenBank/DDBJ databases">
        <title>Complete genome sequencing of the Actinobacteria Serinibacter sp. K3-2.</title>
        <authorList>
            <person name="Rakitin A.L."/>
            <person name="Beletsky A.V."/>
            <person name="Mardanov A.V."/>
            <person name="Ravin N.V."/>
            <person name="Gromova A.S."/>
            <person name="Filippova S.N."/>
            <person name="Gal'Chenko V.F."/>
        </authorList>
    </citation>
    <scope>NUCLEOTIDE SEQUENCE [LARGE SCALE GENOMIC DNA]</scope>
    <source>
        <strain evidence="4 5">K3-2</strain>
    </source>
</reference>
<keyword evidence="5" id="KW-1185">Reference proteome</keyword>
<dbReference type="InterPro" id="IPR036457">
    <property type="entry name" value="PPM-type-like_dom_sf"/>
</dbReference>
<dbReference type="Proteomes" id="UP000297318">
    <property type="component" value="Unassembled WGS sequence"/>
</dbReference>
<dbReference type="Gene3D" id="3.60.40.10">
    <property type="entry name" value="PPM-type phosphatase domain"/>
    <property type="match status" value="1"/>
</dbReference>
<protein>
    <submittedName>
        <fullName evidence="4">Serine/threonine phosphatase PPP</fullName>
    </submittedName>
</protein>
<proteinExistence type="predicted"/>
<evidence type="ECO:0000256" key="1">
    <source>
        <dbReference type="SAM" id="MobiDB-lite"/>
    </source>
</evidence>
<feature type="transmembrane region" description="Helical" evidence="2">
    <location>
        <begin position="317"/>
        <end position="338"/>
    </location>
</feature>
<sequence length="457" mass="47182">MTLAFRYAARSDVGLIRSSNQDSGYAGPHLLVLADGMGGPAGGDIASSIAIAHLAPLDGESHTGDMLALLRNAVVEAHSELRSRALDNPELAGLGTTLIAALRTGKKLALIHIGDSRAYLVRDGEVTRLTTDHTYVQHLVESGQLEPEEAENHPHRSVILRVLGDHDLGVELDESVRELHAGERFLLCSDGVSSFVSHDTIVETLTEVADPGECADQLVDLALRAGGPDNITAVVADVVEIDTLADGAAPDTSPQVVGSAAAHWKRPTKGGSGAAARAAALTSAAATGVGSSDDDTDGGTGSEDDGGAKPRRRRTGAIITTLALLIALVAAGVSGYRWTQTQHYVAASGEFVAIYRGIPQNVGPLTLSSVEDTTDLRVDELPAFAQDRLAQGITPESGSLTDAEELVESLRAQRTTADEPTDDAGATDAPSESASPGTPSDPSTPATPTTPAPSPTS</sequence>
<keyword evidence="2" id="KW-0812">Transmembrane</keyword>
<evidence type="ECO:0000256" key="2">
    <source>
        <dbReference type="SAM" id="Phobius"/>
    </source>
</evidence>
<evidence type="ECO:0000259" key="3">
    <source>
        <dbReference type="PROSITE" id="PS51746"/>
    </source>
</evidence>
<keyword evidence="2" id="KW-1133">Transmembrane helix</keyword>